<evidence type="ECO:0000313" key="2">
    <source>
        <dbReference type="EMBL" id="ARU46473.1"/>
    </source>
</evidence>
<evidence type="ECO:0000259" key="1">
    <source>
        <dbReference type="Pfam" id="PF18726"/>
    </source>
</evidence>
<proteinExistence type="predicted"/>
<dbReference type="KEGG" id="csil:CBE74_08260"/>
<organism evidence="2 3">
    <name type="scientific">Corynebacterium silvaticum</name>
    <dbReference type="NCBI Taxonomy" id="2320431"/>
    <lineage>
        <taxon>Bacteria</taxon>
        <taxon>Bacillati</taxon>
        <taxon>Actinomycetota</taxon>
        <taxon>Actinomycetes</taxon>
        <taxon>Mycobacteriales</taxon>
        <taxon>Corynebacteriaceae</taxon>
        <taxon>Corynebacterium</taxon>
    </lineage>
</organism>
<evidence type="ECO:0000313" key="3">
    <source>
        <dbReference type="Proteomes" id="UP000195652"/>
    </source>
</evidence>
<keyword evidence="3" id="KW-1185">Reference proteome</keyword>
<dbReference type="InterPro" id="IPR040891">
    <property type="entry name" value="HEPN_SAV_6107"/>
</dbReference>
<name>A0A7Y4P918_9CORY</name>
<dbReference type="Proteomes" id="UP000195652">
    <property type="component" value="Chromosome"/>
</dbReference>
<dbReference type="GeneID" id="75008235"/>
<reference evidence="2 3" key="2">
    <citation type="journal article" date="2020" name="Antonie Van Leeuwenhoek">
        <title>Phylogenomic characterisation of a novel corynebacterial species pathogenic to animals.</title>
        <authorList>
            <person name="Moller J."/>
            <person name="Musella L."/>
            <person name="Melnikov V."/>
            <person name="Geissdorfer W."/>
            <person name="Burkovski A."/>
            <person name="Sangal V."/>
        </authorList>
    </citation>
    <scope>NUCLEOTIDE SEQUENCE [LARGE SCALE GENOMIC DNA]</scope>
    <source>
        <strain evidence="2 3">PO100/5</strain>
    </source>
</reference>
<dbReference type="Pfam" id="PF18726">
    <property type="entry name" value="HEPN_SAV_6107"/>
    <property type="match status" value="1"/>
</dbReference>
<sequence>MSNVVSATTRFVQRAGGAQRLLDGAHIHLVQAGELSHQGDMCSALEYAYRAALRAAGARVAMSPIATRKRKPTSAIEQLRLVGAAESMWADKIAGYSRLRSRVSTGLETEVSAQTVRGLISIVSDFLDDIECAHGGPVVA</sequence>
<dbReference type="OrthoDB" id="4421226at2"/>
<reference evidence="2 3" key="1">
    <citation type="journal article" date="2014" name="BMC Vet. Res.">
        <title>First report of Corynebacterium pseudotuberculosis from caseous lymphadenitis lesions in Black Alentejano pig (Sus scrofa domesticus).</title>
        <authorList>
            <person name="Oliveira M."/>
            <person name="Barroco C."/>
            <person name="Mottola C."/>
            <person name="Santos R."/>
            <person name="Lemsaddek A."/>
            <person name="Tavares L."/>
            <person name="Semedo-Lemsaddek T."/>
        </authorList>
    </citation>
    <scope>NUCLEOTIDE SEQUENCE [LARGE SCALE GENOMIC DNA]</scope>
    <source>
        <strain evidence="2 3">PO100/5</strain>
    </source>
</reference>
<reference evidence="2 3" key="3">
    <citation type="journal article" date="2020" name="Int. J. Syst. Evol. Microbiol.">
        <title>Corynebacterium silvaticum sp. nov., a unique group of NTTB corynebacteria in wild boar and roe deer.</title>
        <authorList>
            <person name="Dangel A."/>
            <person name="Berger A."/>
            <person name="Rau J."/>
            <person name="Eisenberg T."/>
            <person name="Kampfer P."/>
            <person name="Margos G."/>
            <person name="Contzen M."/>
            <person name="Busse H.J."/>
            <person name="Konrad R."/>
            <person name="Peters M."/>
            <person name="Sting R."/>
            <person name="Sing A."/>
        </authorList>
    </citation>
    <scope>NUCLEOTIDE SEQUENCE [LARGE SCALE GENOMIC DNA]</scope>
    <source>
        <strain evidence="2 3">PO100/5</strain>
    </source>
</reference>
<dbReference type="AlphaFoldDB" id="A0A7Y4P918"/>
<accession>A0A7Y4P918</accession>
<feature type="domain" description="SAV-6107-like HEPN" evidence="1">
    <location>
        <begin position="46"/>
        <end position="131"/>
    </location>
</feature>
<dbReference type="RefSeq" id="WP_087454278.1">
    <property type="nucleotide sequence ID" value="NZ_CP021417.2"/>
</dbReference>
<reference evidence="2 3" key="4">
    <citation type="journal article" date="2020" name="PLoS ONE">
        <title>Taxonomic classification of strain PO100/5 shows a broader geographic distribution and genetic markers of the recently described Corynebacterium silvaticum.</title>
        <authorList>
            <person name="Viana M.V.C."/>
            <person name="Profeta R."/>
            <person name="da Silva A.L."/>
            <person name="Hurtado R."/>
            <person name="Cerqueira J.C."/>
            <person name="Ribeiro B.F.S."/>
            <person name="Almeida M.O."/>
            <person name="Morais-Rodrigues F."/>
            <person name="Soares S.C."/>
            <person name="Oliveira M."/>
            <person name="Tavares L."/>
            <person name="Figueiredo H."/>
            <person name="Wattam A.R."/>
            <person name="Barh D."/>
            <person name="Ghosh P."/>
            <person name="Silva A."/>
            <person name="Azevedo V."/>
        </authorList>
    </citation>
    <scope>NUCLEOTIDE SEQUENCE [LARGE SCALE GENOMIC DNA]</scope>
    <source>
        <strain evidence="2 3">PO100/5</strain>
    </source>
</reference>
<gene>
    <name evidence="2" type="ORF">CBE74_08260</name>
</gene>
<protein>
    <submittedName>
        <fullName evidence="2">SAV_6107 family HEPN domain-containing protein</fullName>
    </submittedName>
</protein>
<dbReference type="EMBL" id="CP021417">
    <property type="protein sequence ID" value="ARU46473.1"/>
    <property type="molecule type" value="Genomic_DNA"/>
</dbReference>